<dbReference type="CDD" id="cd05233">
    <property type="entry name" value="SDR_c"/>
    <property type="match status" value="1"/>
</dbReference>
<dbReference type="PROSITE" id="PS00061">
    <property type="entry name" value="ADH_SHORT"/>
    <property type="match status" value="1"/>
</dbReference>
<dbReference type="RefSeq" id="WP_265269506.1">
    <property type="nucleotide sequence ID" value="NZ_JANFAU010000024.1"/>
</dbReference>
<protein>
    <submittedName>
        <fullName evidence="4">SDR family NAD(P)-dependent oxidoreductase</fullName>
    </submittedName>
</protein>
<dbReference type="EMBL" id="JANFAV010000011">
    <property type="protein sequence ID" value="MCW6536086.1"/>
    <property type="molecule type" value="Genomic_DNA"/>
</dbReference>
<dbReference type="PRINTS" id="PR00081">
    <property type="entry name" value="GDHRDH"/>
</dbReference>
<comment type="caution">
    <text evidence="4">The sequence shown here is derived from an EMBL/GenBank/DDBJ whole genome shotgun (WGS) entry which is preliminary data.</text>
</comment>
<sequence>MSFTLSGRVALITGASSGFGAHFARLYAAAGAKVVLGARRVDRVEALAAELGAAALAVPLDVADEASTIAAYDAAEARFGTVDTIVANAGMSHAGRATDVSVEGLRQLVDANFLGAYLTVREGAKRLIAAGARETGRGRAIIIGSITAHLTGQGDSAYAASKAGVAHLGRNLAREWVRQGINVNVIQPGYVQTEIAGDWFQTEGGAAHIASFHRKRMMDITALDPLMLYFASDASAAVTGAVVDVDDGQSL</sequence>
<gene>
    <name evidence="4" type="ORF">NEE01_14995</name>
</gene>
<accession>A0AA41ZBG0</accession>
<organism evidence="4 5">
    <name type="scientific">Sphingomonas lycopersici</name>
    <dbReference type="NCBI Taxonomy" id="2951807"/>
    <lineage>
        <taxon>Bacteria</taxon>
        <taxon>Pseudomonadati</taxon>
        <taxon>Pseudomonadota</taxon>
        <taxon>Alphaproteobacteria</taxon>
        <taxon>Sphingomonadales</taxon>
        <taxon>Sphingomonadaceae</taxon>
        <taxon>Sphingomonas</taxon>
    </lineage>
</organism>
<dbReference type="InterPro" id="IPR036291">
    <property type="entry name" value="NAD(P)-bd_dom_sf"/>
</dbReference>
<evidence type="ECO:0000256" key="1">
    <source>
        <dbReference type="ARBA" id="ARBA00006484"/>
    </source>
</evidence>
<reference evidence="4" key="1">
    <citation type="submission" date="2022-06" db="EMBL/GenBank/DDBJ databases">
        <title>Sphingomonas sp. nov. isolated from rhizosphere soil of tomato.</title>
        <authorList>
            <person name="Dong H."/>
            <person name="Gao R."/>
        </authorList>
    </citation>
    <scope>NUCLEOTIDE SEQUENCE</scope>
    <source>
        <strain evidence="4">MMSM24</strain>
    </source>
</reference>
<dbReference type="PRINTS" id="PR00080">
    <property type="entry name" value="SDRFAMILY"/>
</dbReference>
<evidence type="ECO:0000313" key="4">
    <source>
        <dbReference type="EMBL" id="MCW6536086.1"/>
    </source>
</evidence>
<dbReference type="InterPro" id="IPR002347">
    <property type="entry name" value="SDR_fam"/>
</dbReference>
<dbReference type="InterPro" id="IPR020904">
    <property type="entry name" value="Sc_DH/Rdtase_CS"/>
</dbReference>
<dbReference type="AlphaFoldDB" id="A0AA41ZBG0"/>
<dbReference type="Proteomes" id="UP001165565">
    <property type="component" value="Unassembled WGS sequence"/>
</dbReference>
<dbReference type="Pfam" id="PF00106">
    <property type="entry name" value="adh_short"/>
    <property type="match status" value="1"/>
</dbReference>
<evidence type="ECO:0000313" key="5">
    <source>
        <dbReference type="Proteomes" id="UP001165565"/>
    </source>
</evidence>
<evidence type="ECO:0000256" key="3">
    <source>
        <dbReference type="RuleBase" id="RU000363"/>
    </source>
</evidence>
<comment type="similarity">
    <text evidence="1 3">Belongs to the short-chain dehydrogenases/reductases (SDR) family.</text>
</comment>
<dbReference type="SUPFAM" id="SSF51735">
    <property type="entry name" value="NAD(P)-binding Rossmann-fold domains"/>
    <property type="match status" value="1"/>
</dbReference>
<proteinExistence type="inferred from homology"/>
<dbReference type="PANTHER" id="PTHR43669">
    <property type="entry name" value="5-KETO-D-GLUCONATE 5-REDUCTASE"/>
    <property type="match status" value="1"/>
</dbReference>
<dbReference type="FunFam" id="3.40.50.720:FF:000084">
    <property type="entry name" value="Short-chain dehydrogenase reductase"/>
    <property type="match status" value="1"/>
</dbReference>
<keyword evidence="5" id="KW-1185">Reference proteome</keyword>
<dbReference type="PANTHER" id="PTHR43669:SF3">
    <property type="entry name" value="ALCOHOL DEHYDROGENASE, PUTATIVE (AFU_ORTHOLOGUE AFUA_3G03445)-RELATED"/>
    <property type="match status" value="1"/>
</dbReference>
<name>A0AA41ZBG0_9SPHN</name>
<dbReference type="Gene3D" id="3.40.50.720">
    <property type="entry name" value="NAD(P)-binding Rossmann-like Domain"/>
    <property type="match status" value="1"/>
</dbReference>
<dbReference type="GO" id="GO:0016491">
    <property type="term" value="F:oxidoreductase activity"/>
    <property type="evidence" value="ECO:0007669"/>
    <property type="project" value="UniProtKB-KW"/>
</dbReference>
<evidence type="ECO:0000256" key="2">
    <source>
        <dbReference type="ARBA" id="ARBA00023002"/>
    </source>
</evidence>
<keyword evidence="2" id="KW-0560">Oxidoreductase</keyword>